<accession>A0ABT8YS53</accession>
<organism evidence="1 2">
    <name type="scientific">Rhizobium alvei</name>
    <dbReference type="NCBI Taxonomy" id="1132659"/>
    <lineage>
        <taxon>Bacteria</taxon>
        <taxon>Pseudomonadati</taxon>
        <taxon>Pseudomonadota</taxon>
        <taxon>Alphaproteobacteria</taxon>
        <taxon>Hyphomicrobiales</taxon>
        <taxon>Rhizobiaceae</taxon>
        <taxon>Rhizobium/Agrobacterium group</taxon>
        <taxon>Rhizobium</taxon>
    </lineage>
</organism>
<evidence type="ECO:0000313" key="2">
    <source>
        <dbReference type="Proteomes" id="UP001174932"/>
    </source>
</evidence>
<evidence type="ECO:0008006" key="3">
    <source>
        <dbReference type="Google" id="ProtNLM"/>
    </source>
</evidence>
<comment type="caution">
    <text evidence="1">The sequence shown here is derived from an EMBL/GenBank/DDBJ whole genome shotgun (WGS) entry which is preliminary data.</text>
</comment>
<dbReference type="Proteomes" id="UP001174932">
    <property type="component" value="Unassembled WGS sequence"/>
</dbReference>
<gene>
    <name evidence="1" type="ORF">Q4481_21125</name>
</gene>
<dbReference type="EMBL" id="JAUOZU010000018">
    <property type="protein sequence ID" value="MDO6966464.1"/>
    <property type="molecule type" value="Genomic_DNA"/>
</dbReference>
<protein>
    <recommendedName>
        <fullName evidence="3">Transmembrane protein</fullName>
    </recommendedName>
</protein>
<evidence type="ECO:0000313" key="1">
    <source>
        <dbReference type="EMBL" id="MDO6966464.1"/>
    </source>
</evidence>
<keyword evidence="2" id="KW-1185">Reference proteome</keyword>
<sequence>MEAKDEHAVLKVEQVPQIIEAASRSDFWAPLGDMAPVMADFIRAWLMDGDIRQYQESFDGKEVPIMAVYERACRDHQAGHRRNAAFGFVISYCYGRMTAPSNPHLPALFGLASIAAGADARDLSDRICHWLIEQELAHPRVYLLLGLNALERDQVAEARRHLMQVAQRGRHNPKYREDQHTAQRILIGIQFGIMPNESQEG</sequence>
<proteinExistence type="predicted"/>
<reference evidence="1" key="2">
    <citation type="submission" date="2023-07" db="EMBL/GenBank/DDBJ databases">
        <authorList>
            <person name="Shen H."/>
        </authorList>
    </citation>
    <scope>NUCLEOTIDE SEQUENCE</scope>
    <source>
        <strain evidence="1">TNR-22</strain>
    </source>
</reference>
<dbReference type="RefSeq" id="WP_304378392.1">
    <property type="nucleotide sequence ID" value="NZ_JAUOZU010000018.1"/>
</dbReference>
<reference evidence="1" key="1">
    <citation type="journal article" date="2015" name="Int. J. Syst. Evol. Microbiol.">
        <title>Rhizobium alvei sp. nov., isolated from a freshwater river.</title>
        <authorList>
            <person name="Sheu S.Y."/>
            <person name="Huang H.W."/>
            <person name="Young C.C."/>
            <person name="Chen W.M."/>
        </authorList>
    </citation>
    <scope>NUCLEOTIDE SEQUENCE</scope>
    <source>
        <strain evidence="1">TNR-22</strain>
    </source>
</reference>
<name>A0ABT8YS53_9HYPH</name>